<keyword evidence="4" id="KW-1185">Reference proteome</keyword>
<dbReference type="AlphaFoldDB" id="A0A5A5T9Q9"/>
<dbReference type="Proteomes" id="UP000322530">
    <property type="component" value="Unassembled WGS sequence"/>
</dbReference>
<dbReference type="InterPro" id="IPR008949">
    <property type="entry name" value="Isoprenoid_synthase_dom_sf"/>
</dbReference>
<keyword evidence="2" id="KW-0808">Transferase</keyword>
<dbReference type="SFLD" id="SFLDS00005">
    <property type="entry name" value="Isoprenoid_Synthase_Type_I"/>
    <property type="match status" value="1"/>
</dbReference>
<comment type="caution">
    <text evidence="3">The sequence shown here is derived from an EMBL/GenBank/DDBJ whole genome shotgun (WGS) entry which is preliminary data.</text>
</comment>
<evidence type="ECO:0000256" key="1">
    <source>
        <dbReference type="ARBA" id="ARBA00004829"/>
    </source>
</evidence>
<dbReference type="EMBL" id="BIXY01000019">
    <property type="protein sequence ID" value="GCF08152.1"/>
    <property type="molecule type" value="Genomic_DNA"/>
</dbReference>
<dbReference type="PROSITE" id="PS01044">
    <property type="entry name" value="SQUALEN_PHYTOEN_SYN_1"/>
    <property type="match status" value="1"/>
</dbReference>
<reference evidence="3 4" key="1">
    <citation type="submission" date="2019-01" db="EMBL/GenBank/DDBJ databases">
        <title>Draft genome sequence of Dictyobacter sp. Uno17.</title>
        <authorList>
            <person name="Wang C.M."/>
            <person name="Zheng Y."/>
            <person name="Sakai Y."/>
            <person name="Abe K."/>
            <person name="Yokota A."/>
            <person name="Yabe S."/>
        </authorList>
    </citation>
    <scope>NUCLEOTIDE SEQUENCE [LARGE SCALE GENOMIC DNA]</scope>
    <source>
        <strain evidence="3 4">Uno17</strain>
    </source>
</reference>
<dbReference type="InterPro" id="IPR033904">
    <property type="entry name" value="Trans_IPPS_HH"/>
</dbReference>
<dbReference type="Pfam" id="PF00494">
    <property type="entry name" value="SQS_PSY"/>
    <property type="match status" value="1"/>
</dbReference>
<dbReference type="GO" id="GO:0016117">
    <property type="term" value="P:carotenoid biosynthetic process"/>
    <property type="evidence" value="ECO:0007669"/>
    <property type="project" value="UniProtKB-ARBA"/>
</dbReference>
<dbReference type="CDD" id="cd00683">
    <property type="entry name" value="Trans_IPPS_HH"/>
    <property type="match status" value="1"/>
</dbReference>
<comment type="pathway">
    <text evidence="1">Carotenoid biosynthesis.</text>
</comment>
<sequence>MRQAQQVSDAYEHCRQVTQRASKTFYWGSVFMPPAKRQAIWAIYAFCRKVDDVVDEATEGNVPRIGHLQGSHSPVRVIDEWRMALIHLYEQGIANDDPILRAWEHVLQHYTVPLKPVLELLEGVEMDLAQTRYRTFDDLRLYCYRVAGTVGLLSTSIFGYTDERALNYAVELGIALQLTNILRDVGEDARNGRIYLPLDELERFDYRESDLMAGVINASFQNLIQFQMQRAEEYYDAAVPGIEMLNADCQLAVRLSGTLYRHILLRIRANNFDVFTMRASVPLQTKLVTASTHWFMQQLDLYNKGSHDVLRQKVAPSHYQA</sequence>
<dbReference type="InterPro" id="IPR002060">
    <property type="entry name" value="Squ/phyt_synthse"/>
</dbReference>
<evidence type="ECO:0000256" key="2">
    <source>
        <dbReference type="ARBA" id="ARBA00022679"/>
    </source>
</evidence>
<dbReference type="Gene3D" id="1.10.600.10">
    <property type="entry name" value="Farnesyl Diphosphate Synthase"/>
    <property type="match status" value="1"/>
</dbReference>
<dbReference type="PROSITE" id="PS01045">
    <property type="entry name" value="SQUALEN_PHYTOEN_SYN_2"/>
    <property type="match status" value="1"/>
</dbReference>
<gene>
    <name evidence="3" type="ORF">KDI_17160</name>
</gene>
<dbReference type="GO" id="GO:0051996">
    <property type="term" value="F:squalene synthase [NAD(P)H] activity"/>
    <property type="evidence" value="ECO:0007669"/>
    <property type="project" value="InterPro"/>
</dbReference>
<evidence type="ECO:0000313" key="4">
    <source>
        <dbReference type="Proteomes" id="UP000322530"/>
    </source>
</evidence>
<dbReference type="PANTHER" id="PTHR31480">
    <property type="entry name" value="BIFUNCTIONAL LYCOPENE CYCLASE/PHYTOENE SYNTHASE"/>
    <property type="match status" value="1"/>
</dbReference>
<dbReference type="RefSeq" id="WP_172631968.1">
    <property type="nucleotide sequence ID" value="NZ_BIXY01000019.1"/>
</dbReference>
<organism evidence="3 4">
    <name type="scientific">Dictyobacter arantiisoli</name>
    <dbReference type="NCBI Taxonomy" id="2014874"/>
    <lineage>
        <taxon>Bacteria</taxon>
        <taxon>Bacillati</taxon>
        <taxon>Chloroflexota</taxon>
        <taxon>Ktedonobacteria</taxon>
        <taxon>Ktedonobacterales</taxon>
        <taxon>Dictyobacteraceae</taxon>
        <taxon>Dictyobacter</taxon>
    </lineage>
</organism>
<evidence type="ECO:0000313" key="3">
    <source>
        <dbReference type="EMBL" id="GCF08152.1"/>
    </source>
</evidence>
<dbReference type="InterPro" id="IPR019845">
    <property type="entry name" value="Squalene/phytoene_synthase_CS"/>
</dbReference>
<accession>A0A5A5T9Q9</accession>
<protein>
    <submittedName>
        <fullName evidence="3">Phytoene desaturase</fullName>
    </submittedName>
</protein>
<proteinExistence type="predicted"/>
<dbReference type="SFLD" id="SFLDG01212">
    <property type="entry name" value="Phytoene_synthase_like"/>
    <property type="match status" value="1"/>
</dbReference>
<name>A0A5A5T9Q9_9CHLR</name>
<dbReference type="InterPro" id="IPR044843">
    <property type="entry name" value="Trans_IPPS_bact-type"/>
</dbReference>
<dbReference type="SFLD" id="SFLDG01018">
    <property type="entry name" value="Squalene/Phytoene_Synthase_Lik"/>
    <property type="match status" value="1"/>
</dbReference>
<dbReference type="GO" id="GO:0004311">
    <property type="term" value="F:geranylgeranyl diphosphate synthase activity"/>
    <property type="evidence" value="ECO:0007669"/>
    <property type="project" value="InterPro"/>
</dbReference>
<dbReference type="SUPFAM" id="SSF48576">
    <property type="entry name" value="Terpenoid synthases"/>
    <property type="match status" value="1"/>
</dbReference>